<feature type="domain" description="PAS" evidence="2">
    <location>
        <begin position="286"/>
        <end position="353"/>
    </location>
</feature>
<dbReference type="InterPro" id="IPR013656">
    <property type="entry name" value="PAS_4"/>
</dbReference>
<evidence type="ECO:0000259" key="2">
    <source>
        <dbReference type="SMART" id="SM00091"/>
    </source>
</evidence>
<protein>
    <submittedName>
        <fullName evidence="3">PAS domain-containing protein</fullName>
    </submittedName>
</protein>
<evidence type="ECO:0000313" key="3">
    <source>
        <dbReference type="EMBL" id="NHB77522.1"/>
    </source>
</evidence>
<evidence type="ECO:0000256" key="1">
    <source>
        <dbReference type="SAM" id="MobiDB-lite"/>
    </source>
</evidence>
<dbReference type="Pfam" id="PF08448">
    <property type="entry name" value="PAS_4"/>
    <property type="match status" value="1"/>
</dbReference>
<dbReference type="SUPFAM" id="SSF55785">
    <property type="entry name" value="PYP-like sensor domain (PAS domain)"/>
    <property type="match status" value="3"/>
</dbReference>
<organism evidence="3 4">
    <name type="scientific">Rhodobacter calidifons</name>
    <dbReference type="NCBI Taxonomy" id="2715277"/>
    <lineage>
        <taxon>Bacteria</taxon>
        <taxon>Pseudomonadati</taxon>
        <taxon>Pseudomonadota</taxon>
        <taxon>Alphaproteobacteria</taxon>
        <taxon>Rhodobacterales</taxon>
        <taxon>Rhodobacter group</taxon>
        <taxon>Rhodobacter</taxon>
    </lineage>
</organism>
<keyword evidence="4" id="KW-1185">Reference proteome</keyword>
<feature type="domain" description="PAS" evidence="2">
    <location>
        <begin position="40"/>
        <end position="106"/>
    </location>
</feature>
<dbReference type="Pfam" id="PF12860">
    <property type="entry name" value="PAS_7"/>
    <property type="match status" value="1"/>
</dbReference>
<dbReference type="Proteomes" id="UP001515660">
    <property type="component" value="Unassembled WGS sequence"/>
</dbReference>
<dbReference type="RefSeq" id="WP_166403541.1">
    <property type="nucleotide sequence ID" value="NZ_JAANHS010000008.1"/>
</dbReference>
<dbReference type="Gene3D" id="3.30.450.20">
    <property type="entry name" value="PAS domain"/>
    <property type="match status" value="2"/>
</dbReference>
<dbReference type="SMART" id="SM00091">
    <property type="entry name" value="PAS"/>
    <property type="match status" value="3"/>
</dbReference>
<comment type="caution">
    <text evidence="3">The sequence shown here is derived from an EMBL/GenBank/DDBJ whole genome shotgun (WGS) entry which is preliminary data.</text>
</comment>
<dbReference type="CDD" id="cd00130">
    <property type="entry name" value="PAS"/>
    <property type="match status" value="1"/>
</dbReference>
<feature type="compositionally biased region" description="Basic and acidic residues" evidence="1">
    <location>
        <begin position="1"/>
        <end position="12"/>
    </location>
</feature>
<feature type="region of interest" description="Disordered" evidence="1">
    <location>
        <begin position="1"/>
        <end position="32"/>
    </location>
</feature>
<dbReference type="EMBL" id="JAANHS010000008">
    <property type="protein sequence ID" value="NHB77522.1"/>
    <property type="molecule type" value="Genomic_DNA"/>
</dbReference>
<accession>A0ABX0G8B5</accession>
<feature type="domain" description="PAS" evidence="2">
    <location>
        <begin position="164"/>
        <end position="229"/>
    </location>
</feature>
<evidence type="ECO:0000313" key="4">
    <source>
        <dbReference type="Proteomes" id="UP001515660"/>
    </source>
</evidence>
<dbReference type="InterPro" id="IPR035965">
    <property type="entry name" value="PAS-like_dom_sf"/>
</dbReference>
<proteinExistence type="predicted"/>
<sequence>MADWQDADRGDPQSDGAMLHRGGSTAPTAPAPDMAAAGMAPWLTLLDLAPVRIWLLDAGHRVRWANRAACAVFGLPLDRILLLSRADFCEAHGVHDMDQRQAALAGGTARWAGWASYPDGTRRYTERSYLPFRGENPGGPLYFEFTIEQTALMHDRERAEAAERRLVEALWALPDGLAIEDTAGRLILCNEPYARTYGLSAAAMTGLSFSECAAMLGPRLLSVGNAGDLPDPATAVERLMRVRRTEEPVHVRAADGREFLVRRATTSDGGRIVLHSDLTALSDPWDILSDVFEACPTPILVADAADLRVRMSNAAARALISVGRPEDPRAWAMDWDDPGQRDAFVAALRRDGRAEGLEARFRRGDGSLV</sequence>
<reference evidence="3 4" key="1">
    <citation type="journal article" date="2022" name="Microorganisms">
        <title>Genome Sequence and Characterization of a Xanthorhodopsin-Containing, Aerobic Anoxygenic Phototrophic Rhodobacter Species, Isolated from Mesophilic Conditions at Yellowstone National Park.</title>
        <authorList>
            <person name="Kyndt J.A."/>
            <person name="Robertson S."/>
            <person name="Shoffstall I.B."/>
            <person name="Ramaley R.F."/>
            <person name="Meyer T.E."/>
        </authorList>
    </citation>
    <scope>NUCLEOTIDE SEQUENCE [LARGE SCALE GENOMIC DNA]</scope>
    <source>
        <strain evidence="3 4">M37P</strain>
    </source>
</reference>
<name>A0ABX0G8B5_9RHOB</name>
<dbReference type="InterPro" id="IPR000014">
    <property type="entry name" value="PAS"/>
</dbReference>
<gene>
    <name evidence="3" type="ORF">G8O29_12340</name>
</gene>